<sequence>MEIFGNPCTVNDDSQGVCKFLTECPAALEMLEQGVFPENICGFRGTESVVCCHAVGALSPPTTRMTRPMGRPAIKPTPKLTPKPTPKPTTTLLATRSSGDRSNEKCKEYAKYPFDLDPSPILTVEPQYAHTLVCPFEKIPLIVGGTLASRQEFPHMN</sequence>
<dbReference type="AlphaFoldDB" id="A0AAV8ZF39"/>
<evidence type="ECO:0000313" key="9">
    <source>
        <dbReference type="Proteomes" id="UP001162162"/>
    </source>
</evidence>
<dbReference type="SMART" id="SM00680">
    <property type="entry name" value="CLIP"/>
    <property type="match status" value="1"/>
</dbReference>
<keyword evidence="3" id="KW-0378">Hydrolase</keyword>
<evidence type="ECO:0000259" key="7">
    <source>
        <dbReference type="PROSITE" id="PS51888"/>
    </source>
</evidence>
<evidence type="ECO:0000256" key="1">
    <source>
        <dbReference type="ARBA" id="ARBA00022670"/>
    </source>
</evidence>
<accession>A0AAV8ZF39</accession>
<gene>
    <name evidence="8" type="ORF">NQ318_021459</name>
</gene>
<keyword evidence="2" id="KW-0732">Signal</keyword>
<evidence type="ECO:0000256" key="6">
    <source>
        <dbReference type="SAM" id="MobiDB-lite"/>
    </source>
</evidence>
<evidence type="ECO:0000256" key="4">
    <source>
        <dbReference type="ARBA" id="ARBA00022825"/>
    </source>
</evidence>
<dbReference type="GO" id="GO:0008236">
    <property type="term" value="F:serine-type peptidase activity"/>
    <property type="evidence" value="ECO:0007669"/>
    <property type="project" value="UniProtKB-KW"/>
</dbReference>
<keyword evidence="4" id="KW-0720">Serine protease</keyword>
<comment type="caution">
    <text evidence="8">The sequence shown here is derived from an EMBL/GenBank/DDBJ whole genome shotgun (WGS) entry which is preliminary data.</text>
</comment>
<dbReference type="Proteomes" id="UP001162162">
    <property type="component" value="Unassembled WGS sequence"/>
</dbReference>
<dbReference type="EMBL" id="JAPWTK010000004">
    <property type="protein sequence ID" value="KAJ8961842.1"/>
    <property type="molecule type" value="Genomic_DNA"/>
</dbReference>
<dbReference type="InterPro" id="IPR022700">
    <property type="entry name" value="CLIP"/>
</dbReference>
<feature type="domain" description="Clip" evidence="7">
    <location>
        <begin position="7"/>
        <end position="52"/>
    </location>
</feature>
<keyword evidence="1" id="KW-0645">Protease</keyword>
<evidence type="ECO:0000313" key="8">
    <source>
        <dbReference type="EMBL" id="KAJ8961842.1"/>
    </source>
</evidence>
<dbReference type="GO" id="GO:0006508">
    <property type="term" value="P:proteolysis"/>
    <property type="evidence" value="ECO:0007669"/>
    <property type="project" value="UniProtKB-KW"/>
</dbReference>
<proteinExistence type="predicted"/>
<organism evidence="8 9">
    <name type="scientific">Aromia moschata</name>
    <dbReference type="NCBI Taxonomy" id="1265417"/>
    <lineage>
        <taxon>Eukaryota</taxon>
        <taxon>Metazoa</taxon>
        <taxon>Ecdysozoa</taxon>
        <taxon>Arthropoda</taxon>
        <taxon>Hexapoda</taxon>
        <taxon>Insecta</taxon>
        <taxon>Pterygota</taxon>
        <taxon>Neoptera</taxon>
        <taxon>Endopterygota</taxon>
        <taxon>Coleoptera</taxon>
        <taxon>Polyphaga</taxon>
        <taxon>Cucujiformia</taxon>
        <taxon>Chrysomeloidea</taxon>
        <taxon>Cerambycidae</taxon>
        <taxon>Cerambycinae</taxon>
        <taxon>Callichromatini</taxon>
        <taxon>Aromia</taxon>
    </lineage>
</organism>
<dbReference type="InterPro" id="IPR038565">
    <property type="entry name" value="CLIP_sf"/>
</dbReference>
<dbReference type="PROSITE" id="PS51888">
    <property type="entry name" value="CLIP"/>
    <property type="match status" value="1"/>
</dbReference>
<feature type="region of interest" description="Disordered" evidence="6">
    <location>
        <begin position="62"/>
        <end position="102"/>
    </location>
</feature>
<reference evidence="8" key="1">
    <citation type="journal article" date="2023" name="Insect Mol. Biol.">
        <title>Genome sequencing provides insights into the evolution of gene families encoding plant cell wall-degrading enzymes in longhorned beetles.</title>
        <authorList>
            <person name="Shin N.R."/>
            <person name="Okamura Y."/>
            <person name="Kirsch R."/>
            <person name="Pauchet Y."/>
        </authorList>
    </citation>
    <scope>NUCLEOTIDE SEQUENCE</scope>
    <source>
        <strain evidence="8">AMC_N1</strain>
    </source>
</reference>
<keyword evidence="9" id="KW-1185">Reference proteome</keyword>
<protein>
    <recommendedName>
        <fullName evidence="7">Clip domain-containing protein</fullName>
    </recommendedName>
</protein>
<evidence type="ECO:0000256" key="3">
    <source>
        <dbReference type="ARBA" id="ARBA00022801"/>
    </source>
</evidence>
<name>A0AAV8ZF39_9CUCU</name>
<dbReference type="Gene3D" id="3.30.1640.30">
    <property type="match status" value="1"/>
</dbReference>
<evidence type="ECO:0000256" key="5">
    <source>
        <dbReference type="ARBA" id="ARBA00023157"/>
    </source>
</evidence>
<keyword evidence="5" id="KW-1015">Disulfide bond</keyword>
<evidence type="ECO:0000256" key="2">
    <source>
        <dbReference type="ARBA" id="ARBA00022729"/>
    </source>
</evidence>